<feature type="compositionally biased region" description="Basic and acidic residues" evidence="1">
    <location>
        <begin position="69"/>
        <end position="80"/>
    </location>
</feature>
<dbReference type="AlphaFoldDB" id="A0A9Q1DPG0"/>
<dbReference type="EMBL" id="JAFJMO010000005">
    <property type="protein sequence ID" value="KAJ8276295.1"/>
    <property type="molecule type" value="Genomic_DNA"/>
</dbReference>
<reference evidence="2" key="1">
    <citation type="journal article" date="2023" name="Science">
        <title>Genome structures resolve the early diversification of teleost fishes.</title>
        <authorList>
            <person name="Parey E."/>
            <person name="Louis A."/>
            <person name="Montfort J."/>
            <person name="Bouchez O."/>
            <person name="Roques C."/>
            <person name="Iampietro C."/>
            <person name="Lluch J."/>
            <person name="Castinel A."/>
            <person name="Donnadieu C."/>
            <person name="Desvignes T."/>
            <person name="Floi Bucao C."/>
            <person name="Jouanno E."/>
            <person name="Wen M."/>
            <person name="Mejri S."/>
            <person name="Dirks R."/>
            <person name="Jansen H."/>
            <person name="Henkel C."/>
            <person name="Chen W.J."/>
            <person name="Zahm M."/>
            <person name="Cabau C."/>
            <person name="Klopp C."/>
            <person name="Thompson A.W."/>
            <person name="Robinson-Rechavi M."/>
            <person name="Braasch I."/>
            <person name="Lecointre G."/>
            <person name="Bobe J."/>
            <person name="Postlethwait J.H."/>
            <person name="Berthelot C."/>
            <person name="Roest Crollius H."/>
            <person name="Guiguen Y."/>
        </authorList>
    </citation>
    <scope>NUCLEOTIDE SEQUENCE</scope>
    <source>
        <strain evidence="2">Concon-B</strain>
    </source>
</reference>
<evidence type="ECO:0000313" key="2">
    <source>
        <dbReference type="EMBL" id="KAJ8276295.1"/>
    </source>
</evidence>
<feature type="region of interest" description="Disordered" evidence="1">
    <location>
        <begin position="64"/>
        <end position="101"/>
    </location>
</feature>
<gene>
    <name evidence="2" type="ORF">COCON_G00080470</name>
</gene>
<accession>A0A9Q1DPG0</accession>
<protein>
    <submittedName>
        <fullName evidence="2">Uncharacterized protein</fullName>
    </submittedName>
</protein>
<proteinExistence type="predicted"/>
<keyword evidence="3" id="KW-1185">Reference proteome</keyword>
<sequence>MPLLESSSPHPILEPHPDDQFSPNAYLFRGCPPPPQLPPTVCYNIVLRCEAGVGCDFSQTPGCGFPGRGKPDEETPHSCGEETPTFPPWTPGPCGDELRTSSGYLKGERRRAFVWGFGAREVSLAAAFGGDARARLPGKGISVWRRA</sequence>
<dbReference type="Proteomes" id="UP001152803">
    <property type="component" value="Unassembled WGS sequence"/>
</dbReference>
<comment type="caution">
    <text evidence="2">The sequence shown here is derived from an EMBL/GenBank/DDBJ whole genome shotgun (WGS) entry which is preliminary data.</text>
</comment>
<organism evidence="2 3">
    <name type="scientific">Conger conger</name>
    <name type="common">Conger eel</name>
    <name type="synonym">Muraena conger</name>
    <dbReference type="NCBI Taxonomy" id="82655"/>
    <lineage>
        <taxon>Eukaryota</taxon>
        <taxon>Metazoa</taxon>
        <taxon>Chordata</taxon>
        <taxon>Craniata</taxon>
        <taxon>Vertebrata</taxon>
        <taxon>Euteleostomi</taxon>
        <taxon>Actinopterygii</taxon>
        <taxon>Neopterygii</taxon>
        <taxon>Teleostei</taxon>
        <taxon>Anguilliformes</taxon>
        <taxon>Congridae</taxon>
        <taxon>Conger</taxon>
    </lineage>
</organism>
<name>A0A9Q1DPG0_CONCO</name>
<dbReference type="OrthoDB" id="8962874at2759"/>
<evidence type="ECO:0000256" key="1">
    <source>
        <dbReference type="SAM" id="MobiDB-lite"/>
    </source>
</evidence>
<evidence type="ECO:0000313" key="3">
    <source>
        <dbReference type="Proteomes" id="UP001152803"/>
    </source>
</evidence>